<dbReference type="SUPFAM" id="SSF50494">
    <property type="entry name" value="Trypsin-like serine proteases"/>
    <property type="match status" value="1"/>
</dbReference>
<evidence type="ECO:0000256" key="1">
    <source>
        <dbReference type="ARBA" id="ARBA00010541"/>
    </source>
</evidence>
<dbReference type="InterPro" id="IPR051201">
    <property type="entry name" value="Chloro_Bact_Ser_Proteases"/>
</dbReference>
<protein>
    <submittedName>
        <fullName evidence="5">Putative serine protease DO-like protein</fullName>
    </submittedName>
</protein>
<dbReference type="OrthoDB" id="350578at2157"/>
<feature type="domain" description="PDZ" evidence="4">
    <location>
        <begin position="226"/>
        <end position="302"/>
    </location>
</feature>
<dbReference type="SMART" id="SM00228">
    <property type="entry name" value="PDZ"/>
    <property type="match status" value="1"/>
</dbReference>
<dbReference type="BioCyc" id="CNIT1237085:G1324-3283-MONOMER"/>
<dbReference type="Pfam" id="PF13365">
    <property type="entry name" value="Trypsin_2"/>
    <property type="match status" value="1"/>
</dbReference>
<dbReference type="InterPro" id="IPR009003">
    <property type="entry name" value="Peptidase_S1_PA"/>
</dbReference>
<dbReference type="PRINTS" id="PR00834">
    <property type="entry name" value="PROTEASES2C"/>
</dbReference>
<dbReference type="AlphaFoldDB" id="K0IL74"/>
<proteinExistence type="inferred from homology"/>
<dbReference type="Proteomes" id="UP000008037">
    <property type="component" value="Chromosome"/>
</dbReference>
<dbReference type="PANTHER" id="PTHR43343:SF3">
    <property type="entry name" value="PROTEASE DO-LIKE 8, CHLOROPLASTIC"/>
    <property type="match status" value="1"/>
</dbReference>
<evidence type="ECO:0000313" key="6">
    <source>
        <dbReference type="Proteomes" id="UP000008037"/>
    </source>
</evidence>
<evidence type="ECO:0000259" key="4">
    <source>
        <dbReference type="PROSITE" id="PS50106"/>
    </source>
</evidence>
<dbReference type="InParanoid" id="K0IL74"/>
<gene>
    <name evidence="5" type="ordered locus">Ngar_c32830</name>
</gene>
<evidence type="ECO:0000313" key="5">
    <source>
        <dbReference type="EMBL" id="AFU60198.1"/>
    </source>
</evidence>
<dbReference type="InterPro" id="IPR001478">
    <property type="entry name" value="PDZ"/>
</dbReference>
<organism evidence="5 6">
    <name type="scientific">Nitrososphaera gargensis (strain Ga9.2)</name>
    <dbReference type="NCBI Taxonomy" id="1237085"/>
    <lineage>
        <taxon>Archaea</taxon>
        <taxon>Nitrososphaerota</taxon>
        <taxon>Nitrososphaeria</taxon>
        <taxon>Nitrososphaerales</taxon>
        <taxon>Nitrososphaeraceae</taxon>
        <taxon>Nitrososphaera</taxon>
    </lineage>
</organism>
<dbReference type="InterPro" id="IPR043504">
    <property type="entry name" value="Peptidase_S1_PA_chymotrypsin"/>
</dbReference>
<dbReference type="Gene3D" id="2.30.42.10">
    <property type="match status" value="1"/>
</dbReference>
<dbReference type="HOGENOM" id="CLU_020120_2_2_2"/>
<dbReference type="InterPro" id="IPR001940">
    <property type="entry name" value="Peptidase_S1C"/>
</dbReference>
<sequence length="316" mass="33662">MSKNNESPSSTLTSLSDAIISVAEKVSPSVVGVQTGRMFGGGSGVIWSNDGYIVTCYHVVKGFKEVQVSSQELGSAMHADVVGKDPYSDIAILKISNAKNNGKTLQPIEISDSEDLKAGQMILALANPFGEQASITKGIITSSRSSVRGRWRRTMMNNVVITDARLNPGYSGGPLVDASGKMIGLNAFYISSRGIAIRTSKVKGIVENLKSYGRVRRAYLGITSYSISIPEEVAKQAGINQDSGLMVVSVEPNSPAKKAGLLIGDVVLSLDGKQVESLHDIEQLLTQELIGKAVKLVVLRSEKLTELTIVPDDASH</sequence>
<dbReference type="STRING" id="1237085.Ngar_c32830"/>
<dbReference type="GO" id="GO:0004252">
    <property type="term" value="F:serine-type endopeptidase activity"/>
    <property type="evidence" value="ECO:0007669"/>
    <property type="project" value="InterPro"/>
</dbReference>
<reference evidence="5 6" key="1">
    <citation type="journal article" date="2012" name="Environ. Microbiol.">
        <title>The genome of the ammonia-oxidizing Candidatus Nitrososphaera gargensis: insights into metabolic versatility and environmental adaptations.</title>
        <authorList>
            <person name="Spang A."/>
            <person name="Poehlein A."/>
            <person name="Offre P."/>
            <person name="Zumbragel S."/>
            <person name="Haider S."/>
            <person name="Rychlik N."/>
            <person name="Nowka B."/>
            <person name="Schmeisser C."/>
            <person name="Lebedeva E.V."/>
            <person name="Rattei T."/>
            <person name="Bohm C."/>
            <person name="Schmid M."/>
            <person name="Galushko A."/>
            <person name="Hatzenpichler R."/>
            <person name="Weinmaier T."/>
            <person name="Daniel R."/>
            <person name="Schleper C."/>
            <person name="Spieck E."/>
            <person name="Streit W."/>
            <person name="Wagner M."/>
        </authorList>
    </citation>
    <scope>NUCLEOTIDE SEQUENCE [LARGE SCALE GENOMIC DNA]</scope>
    <source>
        <strain evidence="6">Ga9.2</strain>
    </source>
</reference>
<keyword evidence="3" id="KW-0378">Hydrolase</keyword>
<dbReference type="PROSITE" id="PS50106">
    <property type="entry name" value="PDZ"/>
    <property type="match status" value="1"/>
</dbReference>
<dbReference type="GeneID" id="13797093"/>
<dbReference type="Pfam" id="PF13180">
    <property type="entry name" value="PDZ_2"/>
    <property type="match status" value="1"/>
</dbReference>
<dbReference type="KEGG" id="nga:Ngar_c32830"/>
<dbReference type="RefSeq" id="WP_015020731.1">
    <property type="nucleotide sequence ID" value="NC_018719.1"/>
</dbReference>
<dbReference type="SUPFAM" id="SSF50156">
    <property type="entry name" value="PDZ domain-like"/>
    <property type="match status" value="1"/>
</dbReference>
<dbReference type="Gene3D" id="2.40.10.10">
    <property type="entry name" value="Trypsin-like serine proteases"/>
    <property type="match status" value="2"/>
</dbReference>
<keyword evidence="6" id="KW-1185">Reference proteome</keyword>
<comment type="similarity">
    <text evidence="1">Belongs to the peptidase S1C family.</text>
</comment>
<dbReference type="InterPro" id="IPR036034">
    <property type="entry name" value="PDZ_sf"/>
</dbReference>
<dbReference type="GO" id="GO:0006508">
    <property type="term" value="P:proteolysis"/>
    <property type="evidence" value="ECO:0007669"/>
    <property type="project" value="UniProtKB-KW"/>
</dbReference>
<dbReference type="PANTHER" id="PTHR43343">
    <property type="entry name" value="PEPTIDASE S12"/>
    <property type="match status" value="1"/>
</dbReference>
<evidence type="ECO:0000256" key="3">
    <source>
        <dbReference type="ARBA" id="ARBA00022801"/>
    </source>
</evidence>
<keyword evidence="2 5" id="KW-0645">Protease</keyword>
<dbReference type="EMBL" id="CP002408">
    <property type="protein sequence ID" value="AFU60198.1"/>
    <property type="molecule type" value="Genomic_DNA"/>
</dbReference>
<accession>K0IL74</accession>
<evidence type="ECO:0000256" key="2">
    <source>
        <dbReference type="ARBA" id="ARBA00022670"/>
    </source>
</evidence>
<name>K0IL74_NITGG</name>